<evidence type="ECO:0000259" key="9">
    <source>
        <dbReference type="PROSITE" id="PS50928"/>
    </source>
</evidence>
<dbReference type="GO" id="GO:0055085">
    <property type="term" value="P:transmembrane transport"/>
    <property type="evidence" value="ECO:0007669"/>
    <property type="project" value="InterPro"/>
</dbReference>
<feature type="transmembrane region" description="Helical" evidence="7">
    <location>
        <begin position="154"/>
        <end position="174"/>
    </location>
</feature>
<feature type="transmembrane region" description="Helical" evidence="7">
    <location>
        <begin position="25"/>
        <end position="50"/>
    </location>
</feature>
<feature type="transmembrane region" description="Helical" evidence="7">
    <location>
        <begin position="305"/>
        <end position="330"/>
    </location>
</feature>
<feature type="transmembrane region" description="Helical" evidence="7">
    <location>
        <begin position="350"/>
        <end position="369"/>
    </location>
</feature>
<dbReference type="AlphaFoldDB" id="A0A165U237"/>
<feature type="transmembrane region" description="Helical" evidence="7">
    <location>
        <begin position="381"/>
        <end position="406"/>
    </location>
</feature>
<name>A0A165U237_9HYPH</name>
<comment type="similarity">
    <text evidence="7">Belongs to the binding-protein-dependent transport system permease family.</text>
</comment>
<keyword evidence="6 7" id="KW-0472">Membrane</keyword>
<evidence type="ECO:0000256" key="3">
    <source>
        <dbReference type="ARBA" id="ARBA00022475"/>
    </source>
</evidence>
<feature type="transmembrane region" description="Helical" evidence="7">
    <location>
        <begin position="257"/>
        <end position="277"/>
    </location>
</feature>
<feature type="transmembrane region" description="Helical" evidence="7">
    <location>
        <begin position="106"/>
        <end position="124"/>
    </location>
</feature>
<feature type="domain" description="ABC transmembrane type-1" evidence="9">
    <location>
        <begin position="346"/>
        <end position="552"/>
    </location>
</feature>
<dbReference type="InterPro" id="IPR000515">
    <property type="entry name" value="MetI-like"/>
</dbReference>
<dbReference type="CDD" id="cd06261">
    <property type="entry name" value="TM_PBP2"/>
    <property type="match status" value="2"/>
</dbReference>
<dbReference type="PANTHER" id="PTHR30183">
    <property type="entry name" value="MOLYBDENUM TRANSPORT SYSTEM PERMEASE PROTEIN MODB"/>
    <property type="match status" value="1"/>
</dbReference>
<gene>
    <name evidence="10" type="primary">cysT</name>
    <name evidence="10" type="ORF">PsAD2_04071</name>
</gene>
<keyword evidence="3" id="KW-1003">Cell membrane</keyword>
<dbReference type="FunFam" id="1.10.3720.10:FF:000088">
    <property type="entry name" value="Iron(III) ABC transporter, permease protein"/>
    <property type="match status" value="1"/>
</dbReference>
<evidence type="ECO:0000256" key="7">
    <source>
        <dbReference type="RuleBase" id="RU363032"/>
    </source>
</evidence>
<keyword evidence="11" id="KW-1185">Reference proteome</keyword>
<dbReference type="STRING" id="989403.SAMN05421798_103304"/>
<dbReference type="EMBL" id="LMCB01000122">
    <property type="protein sequence ID" value="KZL09469.1"/>
    <property type="molecule type" value="Genomic_DNA"/>
</dbReference>
<keyword evidence="2 7" id="KW-0813">Transport</keyword>
<evidence type="ECO:0000256" key="4">
    <source>
        <dbReference type="ARBA" id="ARBA00022692"/>
    </source>
</evidence>
<dbReference type="Pfam" id="PF00528">
    <property type="entry name" value="BPD_transp_1"/>
    <property type="match status" value="1"/>
</dbReference>
<keyword evidence="4 7" id="KW-0812">Transmembrane</keyword>
<evidence type="ECO:0000256" key="2">
    <source>
        <dbReference type="ARBA" id="ARBA00022448"/>
    </source>
</evidence>
<organism evidence="10 11">
    <name type="scientific">Pseudovibrio axinellae</name>
    <dbReference type="NCBI Taxonomy" id="989403"/>
    <lineage>
        <taxon>Bacteria</taxon>
        <taxon>Pseudomonadati</taxon>
        <taxon>Pseudomonadota</taxon>
        <taxon>Alphaproteobacteria</taxon>
        <taxon>Hyphomicrobiales</taxon>
        <taxon>Stappiaceae</taxon>
        <taxon>Pseudovibrio</taxon>
    </lineage>
</organism>
<dbReference type="PATRIC" id="fig|989403.3.peg.4448"/>
<comment type="subcellular location">
    <subcellularLocation>
        <location evidence="1 7">Cell membrane</location>
        <topology evidence="1 7">Multi-pass membrane protein</topology>
    </subcellularLocation>
</comment>
<accession>A0A165U237</accession>
<evidence type="ECO:0000313" key="11">
    <source>
        <dbReference type="Proteomes" id="UP000076577"/>
    </source>
</evidence>
<dbReference type="Proteomes" id="UP000076577">
    <property type="component" value="Unassembled WGS sequence"/>
</dbReference>
<feature type="transmembrane region" description="Helical" evidence="7">
    <location>
        <begin position="213"/>
        <end position="237"/>
    </location>
</feature>
<evidence type="ECO:0000313" key="10">
    <source>
        <dbReference type="EMBL" id="KZL09469.1"/>
    </source>
</evidence>
<evidence type="ECO:0000256" key="1">
    <source>
        <dbReference type="ARBA" id="ARBA00004651"/>
    </source>
</evidence>
<dbReference type="Gene3D" id="1.10.3720.10">
    <property type="entry name" value="MetI-like"/>
    <property type="match status" value="2"/>
</dbReference>
<dbReference type="PROSITE" id="PS50928">
    <property type="entry name" value="ABC_TM1"/>
    <property type="match status" value="2"/>
</dbReference>
<proteinExistence type="inferred from homology"/>
<dbReference type="GO" id="GO:0005886">
    <property type="term" value="C:plasma membrane"/>
    <property type="evidence" value="ECO:0007669"/>
    <property type="project" value="UniProtKB-SubCell"/>
</dbReference>
<dbReference type="PANTHER" id="PTHR30183:SF2">
    <property type="entry name" value="IRON UTILIZATION PROTEIN"/>
    <property type="match status" value="1"/>
</dbReference>
<dbReference type="RefSeq" id="WP_208979407.1">
    <property type="nucleotide sequence ID" value="NZ_FOFM01000003.1"/>
</dbReference>
<feature type="transmembrane region" description="Helical" evidence="7">
    <location>
        <begin position="534"/>
        <end position="553"/>
    </location>
</feature>
<feature type="transmembrane region" description="Helical" evidence="7">
    <location>
        <begin position="70"/>
        <end position="94"/>
    </location>
</feature>
<evidence type="ECO:0000256" key="5">
    <source>
        <dbReference type="ARBA" id="ARBA00022989"/>
    </source>
</evidence>
<evidence type="ECO:0000256" key="6">
    <source>
        <dbReference type="ARBA" id="ARBA00023136"/>
    </source>
</evidence>
<feature type="transmembrane region" description="Helical" evidence="7">
    <location>
        <begin position="418"/>
        <end position="440"/>
    </location>
</feature>
<feature type="region of interest" description="Disordered" evidence="8">
    <location>
        <begin position="1"/>
        <end position="20"/>
    </location>
</feature>
<sequence>MTSRHGHSGSPRYGTASPSSRGERLLAFGTYFLTGLVIMPVFAIVIMAIGSSGNLWPHLISTILPRAIATTFQLMVGVGLIVFVVGVSTAWLVTMCRFPGRRWFDLALLLPFAVPTYIIAFSYVELLDYTGPFQSLIRDVFGFKTSRDYWFPEIRSLGGAMFVMGFVLYPYVYLSARASFLIQSACALDVSRTLGAGPFRLFWKVALPLARPAIVVGVTLALMECLNDIGAVSFFGVQTLTFSVYDTWLNRSNLTGAAQIATIMLVFVLVLMFIEYYGRRKQRFHQSTGTYRALPSYELKGMRGWAAVVVCALPIVLGFVLPALLLLSRASRRVEDLFEPALWAAAGNTLWLAGVAAAVSIAISLTLAYRRRLFPSNVTTFLGRVASIGYAVPGTILAVGILFPVAALDNLISESAKALFGFGTGLLLIGSGTALIYAYVVRFLAMSYGQIDGGFGKITPHYDMASRSLGHSAWGTLGRVHMPLMKPVILSATLLSFVECMKELPATLLLRPFNFETLATTVYNAASREAFEDAALPALCIVLVGIIPVIMLAKTSADTFREKRGNKRIPKTTRMVPAE</sequence>
<protein>
    <submittedName>
        <fullName evidence="10">Sulfate transport system permease protein CysT</fullName>
    </submittedName>
</protein>
<dbReference type="SUPFAM" id="SSF161098">
    <property type="entry name" value="MetI-like"/>
    <property type="match status" value="2"/>
</dbReference>
<reference evidence="10 11" key="1">
    <citation type="journal article" date="2016" name="Front. Microbiol.">
        <title>Comparative Genomic Analysis Reveals a Diverse Repertoire of Genes Involved in Prokaryote-Eukaryote Interactions within the Pseudovibrio Genus.</title>
        <authorList>
            <person name="Romano S."/>
            <person name="Fernandez-Guerra A."/>
            <person name="Reen F.J."/>
            <person name="Glockner F.O."/>
            <person name="Crowley S.P."/>
            <person name="O'Sullivan O."/>
            <person name="Cotter P.D."/>
            <person name="Adams C."/>
            <person name="Dobson A.D."/>
            <person name="O'Gara F."/>
        </authorList>
    </citation>
    <scope>NUCLEOTIDE SEQUENCE [LARGE SCALE GENOMIC DNA]</scope>
    <source>
        <strain evidence="10 11">Ad2</strain>
    </source>
</reference>
<keyword evidence="5 7" id="KW-1133">Transmembrane helix</keyword>
<feature type="domain" description="ABC transmembrane type-1" evidence="9">
    <location>
        <begin position="68"/>
        <end position="275"/>
    </location>
</feature>
<comment type="caution">
    <text evidence="10">The sequence shown here is derived from an EMBL/GenBank/DDBJ whole genome shotgun (WGS) entry which is preliminary data.</text>
</comment>
<dbReference type="InterPro" id="IPR035906">
    <property type="entry name" value="MetI-like_sf"/>
</dbReference>
<evidence type="ECO:0000256" key="8">
    <source>
        <dbReference type="SAM" id="MobiDB-lite"/>
    </source>
</evidence>